<dbReference type="KEGG" id="ssyi:EKG83_21000"/>
<evidence type="ECO:0000313" key="2">
    <source>
        <dbReference type="Proteomes" id="UP000325787"/>
    </source>
</evidence>
<dbReference type="Proteomes" id="UP000325787">
    <property type="component" value="Chromosome"/>
</dbReference>
<dbReference type="Gene3D" id="3.40.50.450">
    <property type="match status" value="1"/>
</dbReference>
<dbReference type="OrthoDB" id="3231229at2"/>
<proteinExistence type="predicted"/>
<sequence>MMIIGISGHQNLPEAARRRAEDDIRALLRGQHEPFTGMASLAEGADQLFAELVLAAGGKLHAVIPSLAYETTFRGNALDTYLRLLDAAADTTRLPFDVPDESAYHAAGNYIVEHCDLLVAVWDGQPARGLGGTGDAVAHARMLGREVLVSWPQGVQRA</sequence>
<keyword evidence="2" id="KW-1185">Reference proteome</keyword>
<evidence type="ECO:0008006" key="3">
    <source>
        <dbReference type="Google" id="ProtNLM"/>
    </source>
</evidence>
<gene>
    <name evidence="1" type="ORF">EKG83_21000</name>
</gene>
<dbReference type="EMBL" id="CP034550">
    <property type="protein sequence ID" value="QFZ19581.1"/>
    <property type="molecule type" value="Genomic_DNA"/>
</dbReference>
<protein>
    <recommendedName>
        <fullName evidence="3">DUF1273 family protein</fullName>
    </recommendedName>
</protein>
<accession>A0A5Q0H016</accession>
<name>A0A5Q0H016_SACSY</name>
<organism evidence="1 2">
    <name type="scientific">Saccharothrix syringae</name>
    <name type="common">Nocardiopsis syringae</name>
    <dbReference type="NCBI Taxonomy" id="103733"/>
    <lineage>
        <taxon>Bacteria</taxon>
        <taxon>Bacillati</taxon>
        <taxon>Actinomycetota</taxon>
        <taxon>Actinomycetes</taxon>
        <taxon>Pseudonocardiales</taxon>
        <taxon>Pseudonocardiaceae</taxon>
        <taxon>Saccharothrix</taxon>
    </lineage>
</organism>
<dbReference type="SUPFAM" id="SSF102405">
    <property type="entry name" value="MCP/YpsA-like"/>
    <property type="match status" value="1"/>
</dbReference>
<reference evidence="2" key="1">
    <citation type="journal article" date="2021" name="Curr. Microbiol.">
        <title>Complete genome of nocamycin-producing strain Saccharothrix syringae NRRL B-16468 reveals the biosynthetic potential for secondary metabolites.</title>
        <authorList>
            <person name="Mo X."/>
            <person name="Yang S."/>
        </authorList>
    </citation>
    <scope>NUCLEOTIDE SEQUENCE [LARGE SCALE GENOMIC DNA]</scope>
    <source>
        <strain evidence="2">ATCC 51364 / DSM 43886 / JCM 6844 / KCTC 9398 / NBRC 14523 / NRRL B-16468 / INA 2240</strain>
    </source>
</reference>
<evidence type="ECO:0000313" key="1">
    <source>
        <dbReference type="EMBL" id="QFZ19581.1"/>
    </source>
</evidence>
<dbReference type="AlphaFoldDB" id="A0A5Q0H016"/>